<organism evidence="2 3">
    <name type="scientific">Tanacetum coccineum</name>
    <dbReference type="NCBI Taxonomy" id="301880"/>
    <lineage>
        <taxon>Eukaryota</taxon>
        <taxon>Viridiplantae</taxon>
        <taxon>Streptophyta</taxon>
        <taxon>Embryophyta</taxon>
        <taxon>Tracheophyta</taxon>
        <taxon>Spermatophyta</taxon>
        <taxon>Magnoliopsida</taxon>
        <taxon>eudicotyledons</taxon>
        <taxon>Gunneridae</taxon>
        <taxon>Pentapetalae</taxon>
        <taxon>asterids</taxon>
        <taxon>campanulids</taxon>
        <taxon>Asterales</taxon>
        <taxon>Asteraceae</taxon>
        <taxon>Asteroideae</taxon>
        <taxon>Anthemideae</taxon>
        <taxon>Anthemidinae</taxon>
        <taxon>Tanacetum</taxon>
    </lineage>
</organism>
<accession>A0ABQ5CHH4</accession>
<feature type="compositionally biased region" description="Basic and acidic residues" evidence="1">
    <location>
        <begin position="162"/>
        <end position="175"/>
    </location>
</feature>
<evidence type="ECO:0000313" key="2">
    <source>
        <dbReference type="EMBL" id="GJT26104.1"/>
    </source>
</evidence>
<feature type="compositionally biased region" description="Low complexity" evidence="1">
    <location>
        <begin position="126"/>
        <end position="138"/>
    </location>
</feature>
<feature type="region of interest" description="Disordered" evidence="1">
    <location>
        <begin position="90"/>
        <end position="283"/>
    </location>
</feature>
<keyword evidence="3" id="KW-1185">Reference proteome</keyword>
<evidence type="ECO:0000256" key="1">
    <source>
        <dbReference type="SAM" id="MobiDB-lite"/>
    </source>
</evidence>
<feature type="compositionally biased region" description="Low complexity" evidence="1">
    <location>
        <begin position="274"/>
        <end position="283"/>
    </location>
</feature>
<feature type="region of interest" description="Disordered" evidence="1">
    <location>
        <begin position="1"/>
        <end position="60"/>
    </location>
</feature>
<protein>
    <submittedName>
        <fullName evidence="2">Uncharacterized protein</fullName>
    </submittedName>
</protein>
<reference evidence="2" key="2">
    <citation type="submission" date="2022-01" db="EMBL/GenBank/DDBJ databases">
        <authorList>
            <person name="Yamashiro T."/>
            <person name="Shiraishi A."/>
            <person name="Satake H."/>
            <person name="Nakayama K."/>
        </authorList>
    </citation>
    <scope>NUCLEOTIDE SEQUENCE</scope>
</reference>
<feature type="compositionally biased region" description="Basic residues" evidence="1">
    <location>
        <begin position="48"/>
        <end position="60"/>
    </location>
</feature>
<evidence type="ECO:0000313" key="3">
    <source>
        <dbReference type="Proteomes" id="UP001151760"/>
    </source>
</evidence>
<name>A0ABQ5CHH4_9ASTR</name>
<gene>
    <name evidence="2" type="ORF">Tco_0906379</name>
</gene>
<comment type="caution">
    <text evidence="2">The sequence shown here is derived from an EMBL/GenBank/DDBJ whole genome shotgun (WGS) entry which is preliminary data.</text>
</comment>
<dbReference type="EMBL" id="BQNB010014265">
    <property type="protein sequence ID" value="GJT26104.1"/>
    <property type="molecule type" value="Genomic_DNA"/>
</dbReference>
<feature type="compositionally biased region" description="Acidic residues" evidence="1">
    <location>
        <begin position="233"/>
        <end position="246"/>
    </location>
</feature>
<reference evidence="2" key="1">
    <citation type="journal article" date="2022" name="Int. J. Mol. Sci.">
        <title>Draft Genome of Tanacetum Coccineum: Genomic Comparison of Closely Related Tanacetum-Family Plants.</title>
        <authorList>
            <person name="Yamashiro T."/>
            <person name="Shiraishi A."/>
            <person name="Nakayama K."/>
            <person name="Satake H."/>
        </authorList>
    </citation>
    <scope>NUCLEOTIDE SEQUENCE</scope>
</reference>
<feature type="compositionally biased region" description="Acidic residues" evidence="1">
    <location>
        <begin position="28"/>
        <end position="41"/>
    </location>
</feature>
<dbReference type="Proteomes" id="UP001151760">
    <property type="component" value="Unassembled WGS sequence"/>
</dbReference>
<feature type="compositionally biased region" description="Basic and acidic residues" evidence="1">
    <location>
        <begin position="17"/>
        <end position="27"/>
    </location>
</feature>
<proteinExistence type="predicted"/>
<sequence>MFIKYSTGQIPPKKSRDKGLKGKKSADDSQETIDVSEESEPEPEHTIKKTSSKRRVKKKVTLSAADNIISDDLDAALELGKSISQTKAEEAEAARQVHATHARIVTESEKKKSGGRSYKSIVIQDTPSAPKSKPATSKSKLKGVPSLTPTEQEAANIMQALEESKKISRRQPDSEHFDDDNDDVEKNDKDGDADEEGDDHVSDTQDADDEDVETESDEDDIYKYKIRVHKDEDVEMKDDEVEEFDKGEEKVINAAKEEAKKTSEAKDDTKKSELPLSSSSLSVSSGFGDQFLKLSSDSSLVSTVKDSTNTDVSSLLDIPIQQETPQTQSPSVQKVPISVILEITNLPPIPEIITETLVLTAFPSHLVTLIISSIQRTPTPIITLTITTDALTVTTTIPESNALIAVELKVAKLEKDVPELKIVDYSTEALSILKSQVPSVVDNYLGSKVGDVFQKELKKHTSGLIQKYSLQ</sequence>
<feature type="compositionally biased region" description="Basic and acidic residues" evidence="1">
    <location>
        <begin position="247"/>
        <end position="273"/>
    </location>
</feature>
<feature type="compositionally biased region" description="Acidic residues" evidence="1">
    <location>
        <begin position="205"/>
        <end position="220"/>
    </location>
</feature>